<reference evidence="2 3" key="1">
    <citation type="submission" date="2015-09" db="EMBL/GenBank/DDBJ databases">
        <authorList>
            <consortium name="Pathogen Informatics"/>
        </authorList>
    </citation>
    <scope>NUCLEOTIDE SEQUENCE [LARGE SCALE GENOMIC DNA]</scope>
    <source>
        <strain evidence="2 3">2789STDY5834865</strain>
    </source>
</reference>
<feature type="compositionally biased region" description="Polar residues" evidence="1">
    <location>
        <begin position="41"/>
        <end position="51"/>
    </location>
</feature>
<protein>
    <submittedName>
        <fullName evidence="2">Uncharacterized protein</fullName>
    </submittedName>
</protein>
<sequence>MDIRHTAEGSLFSPKPSYNEKTTKEVSADAMSKMFRPDVNKPNQNTPCMGG</sequence>
<dbReference type="Proteomes" id="UP000095512">
    <property type="component" value="Unassembled WGS sequence"/>
</dbReference>
<name>A0A174HRT5_9FIRM</name>
<feature type="region of interest" description="Disordered" evidence="1">
    <location>
        <begin position="1"/>
        <end position="51"/>
    </location>
</feature>
<organism evidence="2 3">
    <name type="scientific">Enterocloster clostridioformis</name>
    <dbReference type="NCBI Taxonomy" id="1531"/>
    <lineage>
        <taxon>Bacteria</taxon>
        <taxon>Bacillati</taxon>
        <taxon>Bacillota</taxon>
        <taxon>Clostridia</taxon>
        <taxon>Lachnospirales</taxon>
        <taxon>Lachnospiraceae</taxon>
        <taxon>Enterocloster</taxon>
    </lineage>
</organism>
<dbReference type="EMBL" id="CZAB01000012">
    <property type="protein sequence ID" value="CUO75790.1"/>
    <property type="molecule type" value="Genomic_DNA"/>
</dbReference>
<dbReference type="AlphaFoldDB" id="A0A174HRT5"/>
<gene>
    <name evidence="2" type="ORF">ERS852480_01841</name>
</gene>
<evidence type="ECO:0000313" key="3">
    <source>
        <dbReference type="Proteomes" id="UP000095512"/>
    </source>
</evidence>
<evidence type="ECO:0000313" key="2">
    <source>
        <dbReference type="EMBL" id="CUO75790.1"/>
    </source>
</evidence>
<evidence type="ECO:0000256" key="1">
    <source>
        <dbReference type="SAM" id="MobiDB-lite"/>
    </source>
</evidence>
<accession>A0A174HRT5</accession>
<proteinExistence type="predicted"/>